<dbReference type="InterPro" id="IPR000884">
    <property type="entry name" value="TSP1_rpt"/>
</dbReference>
<name>A0A5E4N8C8_9HEMI</name>
<comment type="similarity">
    <text evidence="2 13">Belongs to the unc-5 family.</text>
</comment>
<evidence type="ECO:0000313" key="19">
    <source>
        <dbReference type="Proteomes" id="UP000325440"/>
    </source>
</evidence>
<dbReference type="InterPro" id="IPR000906">
    <property type="entry name" value="ZU5_dom"/>
</dbReference>
<dbReference type="GO" id="GO:0005042">
    <property type="term" value="F:netrin receptor activity"/>
    <property type="evidence" value="ECO:0007669"/>
    <property type="project" value="UniProtKB-UniRule"/>
</dbReference>
<dbReference type="InterPro" id="IPR003599">
    <property type="entry name" value="Ig_sub"/>
</dbReference>
<dbReference type="InterPro" id="IPR011029">
    <property type="entry name" value="DEATH-like_dom_sf"/>
</dbReference>
<gene>
    <name evidence="18" type="ORF">CINCED_3A022166</name>
</gene>
<keyword evidence="19" id="KW-1185">Reference proteome</keyword>
<feature type="domain" description="Ig-like" evidence="16">
    <location>
        <begin position="377"/>
        <end position="468"/>
    </location>
</feature>
<dbReference type="CDD" id="cd08781">
    <property type="entry name" value="Death_UNC5-like"/>
    <property type="match status" value="1"/>
</dbReference>
<evidence type="ECO:0000256" key="13">
    <source>
        <dbReference type="RuleBase" id="RU367033"/>
    </source>
</evidence>
<evidence type="ECO:0000259" key="17">
    <source>
        <dbReference type="PROSITE" id="PS51145"/>
    </source>
</evidence>
<dbReference type="Proteomes" id="UP000325440">
    <property type="component" value="Unassembled WGS sequence"/>
</dbReference>
<dbReference type="Pfam" id="PF00791">
    <property type="entry name" value="ZU5"/>
    <property type="match status" value="1"/>
</dbReference>
<keyword evidence="9" id="KW-1015">Disulfide bond</keyword>
<dbReference type="Pfam" id="PF00531">
    <property type="entry name" value="Death"/>
    <property type="match status" value="1"/>
</dbReference>
<evidence type="ECO:0000256" key="4">
    <source>
        <dbReference type="ARBA" id="ARBA00022692"/>
    </source>
</evidence>
<evidence type="ECO:0000256" key="6">
    <source>
        <dbReference type="ARBA" id="ARBA00022737"/>
    </source>
</evidence>
<dbReference type="InterPro" id="IPR037936">
    <property type="entry name" value="UNC5A-D"/>
</dbReference>
<dbReference type="SUPFAM" id="SSF48726">
    <property type="entry name" value="Immunoglobulin"/>
    <property type="match status" value="2"/>
</dbReference>
<keyword evidence="11" id="KW-0325">Glycoprotein</keyword>
<reference evidence="18 19" key="1">
    <citation type="submission" date="2019-08" db="EMBL/GenBank/DDBJ databases">
        <authorList>
            <person name="Alioto T."/>
            <person name="Alioto T."/>
            <person name="Gomez Garrido J."/>
        </authorList>
    </citation>
    <scope>NUCLEOTIDE SEQUENCE [LARGE SCALE GENOMIC DNA]</scope>
</reference>
<dbReference type="FunFam" id="2.20.100.10:FF:000007">
    <property type="entry name" value="Thrombospondin 1"/>
    <property type="match status" value="1"/>
</dbReference>
<dbReference type="InterPro" id="IPR033772">
    <property type="entry name" value="UPA"/>
</dbReference>
<dbReference type="InterPro" id="IPR007110">
    <property type="entry name" value="Ig-like_dom"/>
</dbReference>
<dbReference type="InterPro" id="IPR013783">
    <property type="entry name" value="Ig-like_fold"/>
</dbReference>
<dbReference type="InterPro" id="IPR057755">
    <property type="entry name" value="UNC5A-D-like_N"/>
</dbReference>
<dbReference type="PROSITE" id="PS50017">
    <property type="entry name" value="DEATH_DOMAIN"/>
    <property type="match status" value="1"/>
</dbReference>
<comment type="caution">
    <text evidence="13">Lacks conserved residue(s) required for the propagation of feature annotation.</text>
</comment>
<evidence type="ECO:0000256" key="12">
    <source>
        <dbReference type="ARBA" id="ARBA00023319"/>
    </source>
</evidence>
<keyword evidence="3 13" id="KW-0217">Developmental protein</keyword>
<feature type="transmembrane region" description="Helical" evidence="13">
    <location>
        <begin position="138"/>
        <end position="158"/>
    </location>
</feature>
<feature type="region of interest" description="Disordered" evidence="14">
    <location>
        <begin position="738"/>
        <end position="794"/>
    </location>
</feature>
<keyword evidence="6" id="KW-0677">Repeat</keyword>
<dbReference type="PROSITE" id="PS50835">
    <property type="entry name" value="IG_LIKE"/>
    <property type="match status" value="1"/>
</dbReference>
<evidence type="ECO:0000256" key="9">
    <source>
        <dbReference type="ARBA" id="ARBA00023157"/>
    </source>
</evidence>
<protein>
    <recommendedName>
        <fullName evidence="13">Netrin receptor UNC5</fullName>
    </recommendedName>
</protein>
<dbReference type="GO" id="GO:0005886">
    <property type="term" value="C:plasma membrane"/>
    <property type="evidence" value="ECO:0007669"/>
    <property type="project" value="UniProtKB-SubCell"/>
</dbReference>
<evidence type="ECO:0000256" key="2">
    <source>
        <dbReference type="ARBA" id="ARBA00009844"/>
    </source>
</evidence>
<evidence type="ECO:0000256" key="5">
    <source>
        <dbReference type="ARBA" id="ARBA00022729"/>
    </source>
</evidence>
<dbReference type="Gene3D" id="1.10.533.10">
    <property type="entry name" value="Death Domain, Fas"/>
    <property type="match status" value="1"/>
</dbReference>
<dbReference type="Gene3D" id="2.60.40.10">
    <property type="entry name" value="Immunoglobulins"/>
    <property type="match status" value="2"/>
</dbReference>
<sequence length="1230" mass="135693">MSGGRRLPAAVDNRDGQRDRRGILPRRRLFCWPDCAHTVQEHVVFSLPARASGNAQTHNSFVRALRPVACRCRRRRSRRLSRESLPSSSYPFFVPIARTTVKRVNSIVRRTAFFPVQFCNTQRVRVSRVPIYNNTYPIFGLSCCYCCVYFAVCHVWIIRRTANKIVQREKFAEKDPSVRAIGVEGTRRYDVKIRVVNRTAKNTPTSFCRRTMCGQGINRPGPVTMFTLLAIALVNVRAGVGLPSETGGGADTDEGSYLPGGDTLMHPVTASSLDAPVQLPIFLEEPVDSYVIKGKPATLTCRAAHALLVYFKCNGDPVEDTKVKPLITDFVDPQTGVRNVEAVVNITRNHVEEFFGKYNYQCQCVAWTSRGEIISRPANVVVAYLKKPFNSVPYSVSVETDRNVELRCLPPDGVPPPRVFWLRNNVPIEPDNNMIVSSEGNLLIGQARLQDTANYTCVAENLAAKRLSDPALLTVYVNGGWSAWSPWSECSSRCGKGQQKRTRVCNNPVPLNGGKSCPGSAVHKAECTSICPDGEYSDTVAEEAIDGHWSAWSSWSPCGSDCRHHRTRTCTAPSPSNGGRYCVGRDSSSGNCSGGSCIGGRTADDSVYYDDYDKVPEEAATKSVVETDVALYVALIAASVLLAGMVLLFRLYKNKGRDHSMYNMANSDFQPEFFPDQEKKTYSLECHSRNGGCNHFHQTQPDLTRTVVVVPSCYEYPFTNDQNAYSLTRSCSEHHYDVPHHNGGGGGSSTVTTGTLAPPVPSVAPDSQNALTSSPESNHSLTSYTCSSKSQSDSSGVACHCKDYLWMKETTVTSAGCRLESKEYGLSLTIPEGAIIKSQKEPVMFALLQDEYKPILSDGQTQLSPAVMCGPSGKSFKKPVIVGMRHCANLMQGPWVISVLSCDMPVGTKPKWKKMLTLGEETINTSVFVQMDAEHVFLMSETLSKFVLVGESDATVVSTPPAKTLKLALFGSLNRKFKYDVRVHVVHDDGVALERLKHQERSVSGGVMLDKPKSMCFQDGGGPLVVTMDDIGANWKSKPQDNYKEIPFATLWNSSGLAVFTLEPFEQQYPDSWVNVSCRVCVSQTAATGSLRNVKHTFKVNQDPNSLSSMGHQSRQPRTVTCSTTGSGSSVTSCDPTPFRFGKVLRKQLCQCLDPPNSRGNDWRMLAQRLSMDRYINSFAVKPSPTDQILDLWEARHREPTAVTDLLNVLRLMGRTDAASLLERELGPWL</sequence>
<dbReference type="SMART" id="SM00408">
    <property type="entry name" value="IGc2"/>
    <property type="match status" value="1"/>
</dbReference>
<dbReference type="InterPro" id="IPR000488">
    <property type="entry name" value="Death_dom"/>
</dbReference>
<comment type="subcellular location">
    <subcellularLocation>
        <location evidence="13">Cell membrane</location>
        <topology evidence="13">Single-pass type I membrane protein</topology>
    </subcellularLocation>
    <subcellularLocation>
        <location evidence="1">Membrane</location>
        <topology evidence="1">Single-pass type I membrane protein</topology>
    </subcellularLocation>
</comment>
<feature type="domain" description="Death" evidence="15">
    <location>
        <begin position="1160"/>
        <end position="1226"/>
    </location>
</feature>
<evidence type="ECO:0000256" key="7">
    <source>
        <dbReference type="ARBA" id="ARBA00022989"/>
    </source>
</evidence>
<dbReference type="InterPro" id="IPR036383">
    <property type="entry name" value="TSP1_rpt_sf"/>
</dbReference>
<dbReference type="SUPFAM" id="SSF82895">
    <property type="entry name" value="TSP-1 type 1 repeat"/>
    <property type="match status" value="2"/>
</dbReference>
<evidence type="ECO:0000256" key="3">
    <source>
        <dbReference type="ARBA" id="ARBA00022473"/>
    </source>
</evidence>
<feature type="compositionally biased region" description="Polar residues" evidence="14">
    <location>
        <begin position="1102"/>
        <end position="1118"/>
    </location>
</feature>
<evidence type="ECO:0000256" key="1">
    <source>
        <dbReference type="ARBA" id="ARBA00004479"/>
    </source>
</evidence>
<dbReference type="OrthoDB" id="5973910at2759"/>
<evidence type="ECO:0000313" key="18">
    <source>
        <dbReference type="EMBL" id="VVC40133.1"/>
    </source>
</evidence>
<dbReference type="InterPro" id="IPR036179">
    <property type="entry name" value="Ig-like_dom_sf"/>
</dbReference>
<accession>A0A5E4N8C8</accession>
<dbReference type="GO" id="GO:0008045">
    <property type="term" value="P:motor neuron axon guidance"/>
    <property type="evidence" value="ECO:0007669"/>
    <property type="project" value="TreeGrafter"/>
</dbReference>
<dbReference type="Pfam" id="PF13927">
    <property type="entry name" value="Ig_3"/>
    <property type="match status" value="1"/>
</dbReference>
<organism evidence="18 19">
    <name type="scientific">Cinara cedri</name>
    <dbReference type="NCBI Taxonomy" id="506608"/>
    <lineage>
        <taxon>Eukaryota</taxon>
        <taxon>Metazoa</taxon>
        <taxon>Ecdysozoa</taxon>
        <taxon>Arthropoda</taxon>
        <taxon>Hexapoda</taxon>
        <taxon>Insecta</taxon>
        <taxon>Pterygota</taxon>
        <taxon>Neoptera</taxon>
        <taxon>Paraneoptera</taxon>
        <taxon>Hemiptera</taxon>
        <taxon>Sternorrhyncha</taxon>
        <taxon>Aphidomorpha</taxon>
        <taxon>Aphidoidea</taxon>
        <taxon>Aphididae</taxon>
        <taxon>Lachninae</taxon>
        <taxon>Cinara</taxon>
    </lineage>
</organism>
<dbReference type="SMART" id="SM00209">
    <property type="entry name" value="TSP1"/>
    <property type="match status" value="2"/>
</dbReference>
<comment type="function">
    <text evidence="13">Receptor for netrin required for axon guidance. Mediates axon repulsion of neuronal growth cones in the developing nervous system upon ligand binding.</text>
</comment>
<evidence type="ECO:0000256" key="11">
    <source>
        <dbReference type="ARBA" id="ARBA00023180"/>
    </source>
</evidence>
<feature type="transmembrane region" description="Helical" evidence="13">
    <location>
        <begin position="629"/>
        <end position="652"/>
    </location>
</feature>
<keyword evidence="12 13" id="KW-0393">Immunoglobulin domain</keyword>
<dbReference type="EMBL" id="CABPRJ010001901">
    <property type="protein sequence ID" value="VVC40133.1"/>
    <property type="molecule type" value="Genomic_DNA"/>
</dbReference>
<proteinExistence type="inferred from homology"/>
<evidence type="ECO:0000256" key="8">
    <source>
        <dbReference type="ARBA" id="ARBA00023136"/>
    </source>
</evidence>
<keyword evidence="8 13" id="KW-0472">Membrane</keyword>
<evidence type="ECO:0000259" key="16">
    <source>
        <dbReference type="PROSITE" id="PS50835"/>
    </source>
</evidence>
<dbReference type="Gene3D" id="2.20.100.10">
    <property type="entry name" value="Thrombospondin type-1 (TSP1) repeat"/>
    <property type="match status" value="2"/>
</dbReference>
<dbReference type="Pfam" id="PF17217">
    <property type="entry name" value="UPA"/>
    <property type="match status" value="1"/>
</dbReference>
<dbReference type="PROSITE" id="PS51145">
    <property type="entry name" value="ZU5"/>
    <property type="match status" value="1"/>
</dbReference>
<dbReference type="FunFam" id="1.10.533.10:FF:000092">
    <property type="entry name" value="Netrin receptor unc-5"/>
    <property type="match status" value="1"/>
</dbReference>
<feature type="region of interest" description="Disordered" evidence="14">
    <location>
        <begin position="1102"/>
        <end position="1127"/>
    </location>
</feature>
<evidence type="ECO:0000256" key="14">
    <source>
        <dbReference type="SAM" id="MobiDB-lite"/>
    </source>
</evidence>
<dbReference type="PRINTS" id="PR01705">
    <property type="entry name" value="TSP1REPEAT"/>
</dbReference>
<keyword evidence="7 13" id="KW-1133">Transmembrane helix</keyword>
<evidence type="ECO:0000259" key="15">
    <source>
        <dbReference type="PROSITE" id="PS50017"/>
    </source>
</evidence>
<dbReference type="PANTHER" id="PTHR12582:SF47">
    <property type="entry name" value="NETRIN RECEPTOR UNC-5"/>
    <property type="match status" value="1"/>
</dbReference>
<evidence type="ECO:0000256" key="10">
    <source>
        <dbReference type="ARBA" id="ARBA00023170"/>
    </source>
</evidence>
<dbReference type="InterPro" id="IPR003598">
    <property type="entry name" value="Ig_sub2"/>
</dbReference>
<keyword evidence="4 13" id="KW-0812">Transmembrane</keyword>
<feature type="domain" description="ZU5" evidence="17">
    <location>
        <begin position="806"/>
        <end position="943"/>
    </location>
</feature>
<dbReference type="Pfam" id="PF25609">
    <property type="entry name" value="Unc5_NetrinR_N"/>
    <property type="match status" value="1"/>
</dbReference>
<dbReference type="SMART" id="SM00409">
    <property type="entry name" value="IG"/>
    <property type="match status" value="2"/>
</dbReference>
<keyword evidence="10 13" id="KW-0675">Receptor</keyword>
<dbReference type="FunFam" id="2.20.100.10:FF:000002">
    <property type="entry name" value="Unc-5 netrin receptor C"/>
    <property type="match status" value="1"/>
</dbReference>
<dbReference type="FunFam" id="2.60.40.10:FF:000037">
    <property type="entry name" value="Unc-5 netrin receptor C"/>
    <property type="match status" value="1"/>
</dbReference>
<dbReference type="AlphaFoldDB" id="A0A5E4N8C8"/>
<dbReference type="PROSITE" id="PS50092">
    <property type="entry name" value="TSP1"/>
    <property type="match status" value="2"/>
</dbReference>
<dbReference type="SMART" id="SM00005">
    <property type="entry name" value="DEATH"/>
    <property type="match status" value="1"/>
</dbReference>
<dbReference type="Gene3D" id="2.60.220.30">
    <property type="match status" value="1"/>
</dbReference>
<dbReference type="SUPFAM" id="SSF47986">
    <property type="entry name" value="DEATH domain"/>
    <property type="match status" value="1"/>
</dbReference>
<keyword evidence="5" id="KW-0732">Signal</keyword>
<dbReference type="SMART" id="SM00218">
    <property type="entry name" value="ZU5"/>
    <property type="match status" value="1"/>
</dbReference>
<dbReference type="PANTHER" id="PTHR12582">
    <property type="entry name" value="NETRIN RECEPTOR UNC5"/>
    <property type="match status" value="1"/>
</dbReference>
<feature type="compositionally biased region" description="Polar residues" evidence="14">
    <location>
        <begin position="765"/>
        <end position="794"/>
    </location>
</feature>
<dbReference type="Pfam" id="PF00090">
    <property type="entry name" value="TSP_1"/>
    <property type="match status" value="1"/>
</dbReference>